<dbReference type="EMBL" id="JAZGJU010000127">
    <property type="protein sequence ID" value="MEE6130466.1"/>
    <property type="molecule type" value="Genomic_DNA"/>
</dbReference>
<dbReference type="RefSeq" id="WP_241310340.1">
    <property type="nucleotide sequence ID" value="NZ_JAKYXJ010000008.1"/>
</dbReference>
<comment type="caution">
    <text evidence="2">The sequence shown here is derived from an EMBL/GenBank/DDBJ whole genome shotgun (WGS) entry which is preliminary data.</text>
</comment>
<name>A0ABU7R6U2_9FLAO</name>
<proteinExistence type="predicted"/>
<reference evidence="2 3" key="1">
    <citation type="submission" date="2024-01" db="EMBL/GenBank/DDBJ databases">
        <title>Whole genome of Chryseobacterium arthrosphaerae NNCa 2741.</title>
        <authorList>
            <person name="Boriskina E.V."/>
            <person name="Gordinskaya N.A."/>
            <person name="Kropotov V.S."/>
            <person name="Alekseeva A.E."/>
            <person name="Makhova M.A."/>
            <person name="Kryazhev D.V."/>
            <person name="Shkurkina I.S."/>
        </authorList>
    </citation>
    <scope>NUCLEOTIDE SEQUENCE [LARGE SCALE GENOMIC DNA]</scope>
    <source>
        <strain evidence="2 3">NNCa 2741</strain>
    </source>
</reference>
<gene>
    <name evidence="2" type="ORF">V2E39_23950</name>
</gene>
<accession>A0ABU7R6U2</accession>
<keyword evidence="3" id="KW-1185">Reference proteome</keyword>
<sequence length="230" mass="26886">MGRKVFVSYKYADTQVQDLNIYEESWFGSQTKIQTRARHYVDELAKILDDEDHIFKGEDDGQSLADFSDEYIESSLRNKIYDSSITTVLVSKGMKEIWEAEKEQWIPWEISYSLKEYTRNGRTSLSNGIIVVVLPDEWGSYEYYITNDNICNCRSLDTSFLFQILKDNMFNAKSPTTANCSNGSTIYYGDSSYIQSVTWEDFKKNPNFYLNKAIELRDKKYDYNITKTVK</sequence>
<feature type="domain" description="Thoeris protein ThsB TIR-like" evidence="1">
    <location>
        <begin position="34"/>
        <end position="135"/>
    </location>
</feature>
<dbReference type="Pfam" id="PF08937">
    <property type="entry name" value="ThsB_TIR"/>
    <property type="match status" value="1"/>
</dbReference>
<evidence type="ECO:0000259" key="1">
    <source>
        <dbReference type="Pfam" id="PF08937"/>
    </source>
</evidence>
<dbReference type="Proteomes" id="UP001350005">
    <property type="component" value="Unassembled WGS sequence"/>
</dbReference>
<evidence type="ECO:0000313" key="2">
    <source>
        <dbReference type="EMBL" id="MEE6130466.1"/>
    </source>
</evidence>
<dbReference type="InterPro" id="IPR015032">
    <property type="entry name" value="ThsB__TIR-like_domain"/>
</dbReference>
<protein>
    <submittedName>
        <fullName evidence="2">TIR domain-containing protein</fullName>
    </submittedName>
</protein>
<evidence type="ECO:0000313" key="3">
    <source>
        <dbReference type="Proteomes" id="UP001350005"/>
    </source>
</evidence>
<organism evidence="2 3">
    <name type="scientific">Chryseobacterium arthrosphaerae</name>
    <dbReference type="NCBI Taxonomy" id="651561"/>
    <lineage>
        <taxon>Bacteria</taxon>
        <taxon>Pseudomonadati</taxon>
        <taxon>Bacteroidota</taxon>
        <taxon>Flavobacteriia</taxon>
        <taxon>Flavobacteriales</taxon>
        <taxon>Weeksellaceae</taxon>
        <taxon>Chryseobacterium group</taxon>
        <taxon>Chryseobacterium</taxon>
    </lineage>
</organism>